<comment type="caution">
    <text evidence="1">The sequence shown here is derived from an EMBL/GenBank/DDBJ whole genome shotgun (WGS) entry which is preliminary data.</text>
</comment>
<name>A0ACB8SPU9_9AGAM</name>
<evidence type="ECO:0000313" key="1">
    <source>
        <dbReference type="EMBL" id="KAI0058394.1"/>
    </source>
</evidence>
<accession>A0ACB8SPU9</accession>
<sequence length="342" mass="38776">MQTSPDEPQWRQCEIICGSLKSKSPLILFWRDGLEVVEHLFCNPALAQWIDFQPYRDYDEGQHGSERVYRDFMSGNNAWSIQDRLPQGHTFLGVIGASERMPSAMGRIGCDLHPVLLSIANIRAEVRMNPASRSFLPAAYIPIPVFLDASAEVRSLLTRRIYHYCLDIVMASLKRAEREAVRIRDPQGQFHLVHTPLVAWIADFPDQLTIAGITGVSDQQSCFPFSPGTGGVTHPPSGSFRTRQQTLEVIYAACSRTDPWHLDGFLATTRILGLNGVVQPFWRDWGTADPSLFLLHNSLRQWEELYHNSCLKWVVNVMGDAEFDRRLSILGPYVGIRQWPRG</sequence>
<proteinExistence type="predicted"/>
<keyword evidence="2" id="KW-1185">Reference proteome</keyword>
<reference evidence="1" key="2">
    <citation type="journal article" date="2022" name="New Phytol.">
        <title>Evolutionary transition to the ectomycorrhizal habit in the genomes of a hyperdiverse lineage of mushroom-forming fungi.</title>
        <authorList>
            <person name="Looney B."/>
            <person name="Miyauchi S."/>
            <person name="Morin E."/>
            <person name="Drula E."/>
            <person name="Courty P.E."/>
            <person name="Kohler A."/>
            <person name="Kuo A."/>
            <person name="LaButti K."/>
            <person name="Pangilinan J."/>
            <person name="Lipzen A."/>
            <person name="Riley R."/>
            <person name="Andreopoulos W."/>
            <person name="He G."/>
            <person name="Johnson J."/>
            <person name="Nolan M."/>
            <person name="Tritt A."/>
            <person name="Barry K.W."/>
            <person name="Grigoriev I.V."/>
            <person name="Nagy L.G."/>
            <person name="Hibbett D."/>
            <person name="Henrissat B."/>
            <person name="Matheny P.B."/>
            <person name="Labbe J."/>
            <person name="Martin F.M."/>
        </authorList>
    </citation>
    <scope>NUCLEOTIDE SEQUENCE</scope>
    <source>
        <strain evidence="1">HHB10654</strain>
    </source>
</reference>
<feature type="non-terminal residue" evidence="1">
    <location>
        <position position="342"/>
    </location>
</feature>
<organism evidence="1 2">
    <name type="scientific">Artomyces pyxidatus</name>
    <dbReference type="NCBI Taxonomy" id="48021"/>
    <lineage>
        <taxon>Eukaryota</taxon>
        <taxon>Fungi</taxon>
        <taxon>Dikarya</taxon>
        <taxon>Basidiomycota</taxon>
        <taxon>Agaricomycotina</taxon>
        <taxon>Agaricomycetes</taxon>
        <taxon>Russulales</taxon>
        <taxon>Auriscalpiaceae</taxon>
        <taxon>Artomyces</taxon>
    </lineage>
</organism>
<reference evidence="1" key="1">
    <citation type="submission" date="2021-03" db="EMBL/GenBank/DDBJ databases">
        <authorList>
            <consortium name="DOE Joint Genome Institute"/>
            <person name="Ahrendt S."/>
            <person name="Looney B.P."/>
            <person name="Miyauchi S."/>
            <person name="Morin E."/>
            <person name="Drula E."/>
            <person name="Courty P.E."/>
            <person name="Chicoki N."/>
            <person name="Fauchery L."/>
            <person name="Kohler A."/>
            <person name="Kuo A."/>
            <person name="Labutti K."/>
            <person name="Pangilinan J."/>
            <person name="Lipzen A."/>
            <person name="Riley R."/>
            <person name="Andreopoulos W."/>
            <person name="He G."/>
            <person name="Johnson J."/>
            <person name="Barry K.W."/>
            <person name="Grigoriev I.V."/>
            <person name="Nagy L."/>
            <person name="Hibbett D."/>
            <person name="Henrissat B."/>
            <person name="Matheny P.B."/>
            <person name="Labbe J."/>
            <person name="Martin F."/>
        </authorList>
    </citation>
    <scope>NUCLEOTIDE SEQUENCE</scope>
    <source>
        <strain evidence="1">HHB10654</strain>
    </source>
</reference>
<dbReference type="EMBL" id="MU277235">
    <property type="protein sequence ID" value="KAI0058394.1"/>
    <property type="molecule type" value="Genomic_DNA"/>
</dbReference>
<gene>
    <name evidence="1" type="ORF">BV25DRAFT_1765258</name>
</gene>
<protein>
    <submittedName>
        <fullName evidence="1">Uncharacterized protein</fullName>
    </submittedName>
</protein>
<evidence type="ECO:0000313" key="2">
    <source>
        <dbReference type="Proteomes" id="UP000814140"/>
    </source>
</evidence>
<dbReference type="Proteomes" id="UP000814140">
    <property type="component" value="Unassembled WGS sequence"/>
</dbReference>